<dbReference type="GO" id="GO:0022857">
    <property type="term" value="F:transmembrane transporter activity"/>
    <property type="evidence" value="ECO:0007669"/>
    <property type="project" value="InterPro"/>
</dbReference>
<comment type="similarity">
    <text evidence="2">Belongs to the membrane fusion protein (MFP) (TC 8.A.1) family.</text>
</comment>
<keyword evidence="9" id="KW-1185">Reference proteome</keyword>
<evidence type="ECO:0000259" key="6">
    <source>
        <dbReference type="Pfam" id="PF25944"/>
    </source>
</evidence>
<dbReference type="GO" id="GO:0046677">
    <property type="term" value="P:response to antibiotic"/>
    <property type="evidence" value="ECO:0007669"/>
    <property type="project" value="TreeGrafter"/>
</dbReference>
<comment type="subcellular location">
    <subcellularLocation>
        <location evidence="1">Cell envelope</location>
    </subcellularLocation>
</comment>
<reference evidence="8 9" key="1">
    <citation type="submission" date="2021-05" db="EMBL/GenBank/DDBJ databases">
        <title>A Polyphasic approach of four new species of the genus Ohtaekwangia: Ohtaekwangia histidinii sp. nov., Ohtaekwangia cretensis sp. nov., Ohtaekwangia indiensis sp. nov., Ohtaekwangia reichenbachii sp. nov. from diverse environment.</title>
        <authorList>
            <person name="Octaviana S."/>
        </authorList>
    </citation>
    <scope>NUCLEOTIDE SEQUENCE [LARGE SCALE GENOMIC DNA]</scope>
    <source>
        <strain evidence="8 9">PWU37</strain>
    </source>
</reference>
<dbReference type="NCBIfam" id="TIGR01730">
    <property type="entry name" value="RND_mfp"/>
    <property type="match status" value="1"/>
</dbReference>
<dbReference type="Pfam" id="PF25876">
    <property type="entry name" value="HH_MFP_RND"/>
    <property type="match status" value="1"/>
</dbReference>
<dbReference type="Gene3D" id="1.10.287.470">
    <property type="entry name" value="Helix hairpin bin"/>
    <property type="match status" value="1"/>
</dbReference>
<name>A0AAP2GGI0_9BACT</name>
<sequence>MLLTGCSQGNATRSGAKKIPELEVLTLKAHDVTIPRDYICEINGVEYVEIHARVQGYLEDIFVDEGQVVKKGQPLFRISSNTYTEMVTKAEAALQRSIAEAKTKSLEVDRIRLMVGKNVISKTELEVAAAQKEAAESAVREAKAVLENARINLNYTFIRAPFDGILDRIPFKKGSLINSGTLLTSVSNIQDVFAYFQISEPEYLRLLGKETKRRQFKKEHQTVSLVLADGSTYPYEGKIETLAGDFDQETGSIAVRARFPNPDHTLKHGSTGKVLLHKTWQDALLVPQESTFAIQDKSYVYVLDEHNVARVRNFSALARYENYFVVTGLRKGDRIITEGLQQLRDGVPIKPRQHLVDTVRLTRS</sequence>
<dbReference type="Pfam" id="PF25967">
    <property type="entry name" value="RND-MFP_C"/>
    <property type="match status" value="1"/>
</dbReference>
<proteinExistence type="inferred from homology"/>
<organism evidence="8 9">
    <name type="scientific">Dawidia soli</name>
    <dbReference type="NCBI Taxonomy" id="2782352"/>
    <lineage>
        <taxon>Bacteria</taxon>
        <taxon>Pseudomonadati</taxon>
        <taxon>Bacteroidota</taxon>
        <taxon>Cytophagia</taxon>
        <taxon>Cytophagales</taxon>
        <taxon>Chryseotaleaceae</taxon>
        <taxon>Dawidia</taxon>
    </lineage>
</organism>
<dbReference type="Pfam" id="PF25917">
    <property type="entry name" value="BSH_RND"/>
    <property type="match status" value="1"/>
</dbReference>
<dbReference type="InterPro" id="IPR058624">
    <property type="entry name" value="MdtA-like_HH"/>
</dbReference>
<gene>
    <name evidence="8" type="ORF">KK078_06260</name>
</gene>
<dbReference type="InterPro" id="IPR006143">
    <property type="entry name" value="RND_pump_MFP"/>
</dbReference>
<dbReference type="SUPFAM" id="SSF111369">
    <property type="entry name" value="HlyD-like secretion proteins"/>
    <property type="match status" value="1"/>
</dbReference>
<feature type="coiled-coil region" evidence="3">
    <location>
        <begin position="125"/>
        <end position="152"/>
    </location>
</feature>
<dbReference type="Gene3D" id="2.40.420.20">
    <property type="match status" value="1"/>
</dbReference>
<evidence type="ECO:0000259" key="5">
    <source>
        <dbReference type="Pfam" id="PF25917"/>
    </source>
</evidence>
<comment type="caution">
    <text evidence="8">The sequence shown here is derived from an EMBL/GenBank/DDBJ whole genome shotgun (WGS) entry which is preliminary data.</text>
</comment>
<feature type="domain" description="Multidrug resistance protein MdtA-like barrel-sandwich hybrid" evidence="5">
    <location>
        <begin position="47"/>
        <end position="182"/>
    </location>
</feature>
<feature type="domain" description="Multidrug resistance protein MdtA-like alpha-helical hairpin" evidence="4">
    <location>
        <begin position="88"/>
        <end position="156"/>
    </location>
</feature>
<evidence type="ECO:0000256" key="3">
    <source>
        <dbReference type="SAM" id="Coils"/>
    </source>
</evidence>
<dbReference type="InterPro" id="IPR058626">
    <property type="entry name" value="MdtA-like_b-barrel"/>
</dbReference>
<dbReference type="PANTHER" id="PTHR30158">
    <property type="entry name" value="ACRA/E-RELATED COMPONENT OF DRUG EFFLUX TRANSPORTER"/>
    <property type="match status" value="1"/>
</dbReference>
<dbReference type="Gene3D" id="2.40.50.100">
    <property type="match status" value="1"/>
</dbReference>
<dbReference type="Pfam" id="PF25944">
    <property type="entry name" value="Beta-barrel_RND"/>
    <property type="match status" value="1"/>
</dbReference>
<feature type="domain" description="Multidrug resistance protein MdtA-like beta-barrel" evidence="6">
    <location>
        <begin position="196"/>
        <end position="276"/>
    </location>
</feature>
<dbReference type="Proteomes" id="UP001319180">
    <property type="component" value="Unassembled WGS sequence"/>
</dbReference>
<dbReference type="EMBL" id="JAHESC010000006">
    <property type="protein sequence ID" value="MBT1686151.1"/>
    <property type="molecule type" value="Genomic_DNA"/>
</dbReference>
<evidence type="ECO:0000259" key="4">
    <source>
        <dbReference type="Pfam" id="PF25876"/>
    </source>
</evidence>
<dbReference type="PANTHER" id="PTHR30158:SF23">
    <property type="entry name" value="MULTIDRUG RESISTANCE PROTEIN MEXA"/>
    <property type="match status" value="1"/>
</dbReference>
<feature type="domain" description="Multidrug resistance protein MdtA-like C-terminal permuted SH3" evidence="7">
    <location>
        <begin position="282"/>
        <end position="341"/>
    </location>
</feature>
<evidence type="ECO:0000256" key="1">
    <source>
        <dbReference type="ARBA" id="ARBA00004196"/>
    </source>
</evidence>
<evidence type="ECO:0000256" key="2">
    <source>
        <dbReference type="ARBA" id="ARBA00009477"/>
    </source>
</evidence>
<accession>A0AAP2GGI0</accession>
<dbReference type="Gene3D" id="2.40.30.170">
    <property type="match status" value="1"/>
</dbReference>
<dbReference type="GO" id="GO:0030313">
    <property type="term" value="C:cell envelope"/>
    <property type="evidence" value="ECO:0007669"/>
    <property type="project" value="UniProtKB-SubCell"/>
</dbReference>
<dbReference type="GO" id="GO:0005886">
    <property type="term" value="C:plasma membrane"/>
    <property type="evidence" value="ECO:0007669"/>
    <property type="project" value="TreeGrafter"/>
</dbReference>
<evidence type="ECO:0000259" key="7">
    <source>
        <dbReference type="Pfam" id="PF25967"/>
    </source>
</evidence>
<dbReference type="InterPro" id="IPR058627">
    <property type="entry name" value="MdtA-like_C"/>
</dbReference>
<dbReference type="AlphaFoldDB" id="A0AAP2GGI0"/>
<evidence type="ECO:0000313" key="8">
    <source>
        <dbReference type="EMBL" id="MBT1686151.1"/>
    </source>
</evidence>
<keyword evidence="3" id="KW-0175">Coiled coil</keyword>
<dbReference type="InterPro" id="IPR058625">
    <property type="entry name" value="MdtA-like_BSH"/>
</dbReference>
<protein>
    <submittedName>
        <fullName evidence="8">Efflux RND transporter periplasmic adaptor subunit</fullName>
    </submittedName>
</protein>
<evidence type="ECO:0000313" key="9">
    <source>
        <dbReference type="Proteomes" id="UP001319180"/>
    </source>
</evidence>